<keyword evidence="1" id="KW-0472">Membrane</keyword>
<dbReference type="HOGENOM" id="CLU_097802_3_1_9"/>
<evidence type="ECO:0000313" key="3">
    <source>
        <dbReference type="Proteomes" id="UP000029518"/>
    </source>
</evidence>
<dbReference type="InterPro" id="IPR007404">
    <property type="entry name" value="YdjM-like"/>
</dbReference>
<accession>A0A089LCA0</accession>
<dbReference type="KEGG" id="pbd:PBOR_07355"/>
<dbReference type="RefSeq" id="WP_042211070.1">
    <property type="nucleotide sequence ID" value="NZ_CP009285.1"/>
</dbReference>
<dbReference type="PANTHER" id="PTHR35531:SF1">
    <property type="entry name" value="INNER MEMBRANE PROTEIN YBCI-RELATED"/>
    <property type="match status" value="1"/>
</dbReference>
<proteinExistence type="predicted"/>
<protein>
    <submittedName>
        <fullName evidence="2">Membrane protein</fullName>
    </submittedName>
</protein>
<feature type="transmembrane region" description="Helical" evidence="1">
    <location>
        <begin position="57"/>
        <end position="90"/>
    </location>
</feature>
<dbReference type="OrthoDB" id="2706144at2"/>
<dbReference type="PANTHER" id="PTHR35531">
    <property type="entry name" value="INNER MEMBRANE PROTEIN YBCI-RELATED"/>
    <property type="match status" value="1"/>
</dbReference>
<feature type="transmembrane region" description="Helical" evidence="1">
    <location>
        <begin position="220"/>
        <end position="239"/>
    </location>
</feature>
<dbReference type="AlphaFoldDB" id="A0A089LCA0"/>
<name>A0A089LCA0_PAEBO</name>
<feature type="transmembrane region" description="Helical" evidence="1">
    <location>
        <begin position="147"/>
        <end position="164"/>
    </location>
</feature>
<reference evidence="2" key="1">
    <citation type="submission" date="2014-08" db="EMBL/GenBank/DDBJ databases">
        <title>Comparative genomics of the Paenibacillus odorifer group.</title>
        <authorList>
            <person name="den Bakker H.C."/>
            <person name="Tsai Y.-C.Y.-C."/>
            <person name="Martin N."/>
            <person name="Korlach J."/>
            <person name="Wiedmann M."/>
        </authorList>
    </citation>
    <scope>NUCLEOTIDE SEQUENCE [LARGE SCALE GENOMIC DNA]</scope>
    <source>
        <strain evidence="2">DSM 13188</strain>
    </source>
</reference>
<gene>
    <name evidence="2" type="ORF">PBOR_07355</name>
</gene>
<dbReference type="EMBL" id="CP009285">
    <property type="protein sequence ID" value="AIQ56778.1"/>
    <property type="molecule type" value="Genomic_DNA"/>
</dbReference>
<organism evidence="2 3">
    <name type="scientific">Paenibacillus borealis</name>
    <dbReference type="NCBI Taxonomy" id="160799"/>
    <lineage>
        <taxon>Bacteria</taxon>
        <taxon>Bacillati</taxon>
        <taxon>Bacillota</taxon>
        <taxon>Bacilli</taxon>
        <taxon>Bacillales</taxon>
        <taxon>Paenibacillaceae</taxon>
        <taxon>Paenibacillus</taxon>
    </lineage>
</organism>
<sequence>MMGKSHLVISTGVTLSAMSLLGLEITLPAVAVAVVSSLLPDIDEPNSLLVRKAVPEFLLRILQVSLIGAAIYLYFAGIAAPPWNIALALLVGSVSFLPGRRLRHLVMLLIALALFAFADAYDPWNYIAACVLVVASVVPHRGITHTLYAVAGWGALLYFVSPGMNDGGSLWIAGSMSYGLHLLADSLTQRGITPLPPLPVKLRLKLMSTGTKKGNAVEKVCVMLTLALVVYVFVLTPSLV</sequence>
<keyword evidence="1" id="KW-1133">Transmembrane helix</keyword>
<feature type="transmembrane region" description="Helical" evidence="1">
    <location>
        <begin position="102"/>
        <end position="118"/>
    </location>
</feature>
<dbReference type="Proteomes" id="UP000029518">
    <property type="component" value="Chromosome"/>
</dbReference>
<dbReference type="Pfam" id="PF04307">
    <property type="entry name" value="YdjM"/>
    <property type="match status" value="2"/>
</dbReference>
<evidence type="ECO:0000256" key="1">
    <source>
        <dbReference type="SAM" id="Phobius"/>
    </source>
</evidence>
<keyword evidence="1" id="KW-0812">Transmembrane</keyword>
<evidence type="ECO:0000313" key="2">
    <source>
        <dbReference type="EMBL" id="AIQ56778.1"/>
    </source>
</evidence>
<keyword evidence="3" id="KW-1185">Reference proteome</keyword>